<feature type="non-terminal residue" evidence="1">
    <location>
        <position position="262"/>
    </location>
</feature>
<dbReference type="EMBL" id="CP092871">
    <property type="protein sequence ID" value="UYV72035.1"/>
    <property type="molecule type" value="Genomic_DNA"/>
</dbReference>
<evidence type="ECO:0000313" key="2">
    <source>
        <dbReference type="Proteomes" id="UP001235939"/>
    </source>
</evidence>
<gene>
    <name evidence="1" type="ORF">LAZ67_9001601</name>
</gene>
<dbReference type="Gene3D" id="3.30.420.10">
    <property type="entry name" value="Ribonuclease H-like superfamily/Ribonuclease H"/>
    <property type="match status" value="1"/>
</dbReference>
<name>A0ABY6KWU0_9ARAC</name>
<proteinExistence type="predicted"/>
<reference evidence="1 2" key="1">
    <citation type="submission" date="2022-01" db="EMBL/GenBank/DDBJ databases">
        <title>A chromosomal length assembly of Cordylochernes scorpioides.</title>
        <authorList>
            <person name="Zeh D."/>
            <person name="Zeh J."/>
        </authorList>
    </citation>
    <scope>NUCLEOTIDE SEQUENCE [LARGE SCALE GENOMIC DNA]</scope>
    <source>
        <strain evidence="1">IN4F17</strain>
        <tissue evidence="1">Whole Body</tissue>
    </source>
</reference>
<dbReference type="InterPro" id="IPR036397">
    <property type="entry name" value="RNaseH_sf"/>
</dbReference>
<protein>
    <submittedName>
        <fullName evidence="1">Uncharacterized protein</fullName>
    </submittedName>
</protein>
<keyword evidence="2" id="KW-1185">Reference proteome</keyword>
<evidence type="ECO:0000313" key="1">
    <source>
        <dbReference type="EMBL" id="UYV72035.1"/>
    </source>
</evidence>
<organism evidence="1 2">
    <name type="scientific">Cordylochernes scorpioides</name>
    <dbReference type="NCBI Taxonomy" id="51811"/>
    <lineage>
        <taxon>Eukaryota</taxon>
        <taxon>Metazoa</taxon>
        <taxon>Ecdysozoa</taxon>
        <taxon>Arthropoda</taxon>
        <taxon>Chelicerata</taxon>
        <taxon>Arachnida</taxon>
        <taxon>Pseudoscorpiones</taxon>
        <taxon>Cheliferoidea</taxon>
        <taxon>Chernetidae</taxon>
        <taxon>Cordylochernes</taxon>
    </lineage>
</organism>
<sequence>MELCTPLLKNNCNLEKYAADGFHISLIWTKNLTSCKTPPLTISFLGLLKKELKGKRFDSDEDVQKVVQDFFHAVPKSAYKEGIYKLPERWRRCIESQVVGLDDVGDVVLESRQQADQPVRVGCSEEIVQIPDVVVEQVLPVFGCHIARFSKAEAERGEELLTNCGGGEEGGSWPPRPVASRVLRHVNQGSILAHQLVLCRAGTAPEVLEDGFDGGEGDIALIIRQTLDGALVAGELVLGRAVLGAAELAETGVFLLCTPTVS</sequence>
<accession>A0ABY6KWU0</accession>
<dbReference type="Proteomes" id="UP001235939">
    <property type="component" value="Chromosome 09"/>
</dbReference>